<name>A0A7J9RZ85_SULOH</name>
<dbReference type="AlphaFoldDB" id="A0A7J9RZ85"/>
<evidence type="ECO:0000313" key="2">
    <source>
        <dbReference type="Proteomes" id="UP000582213"/>
    </source>
</evidence>
<dbReference type="EMBL" id="JACHFY010000018">
    <property type="protein sequence ID" value="MBB5254544.1"/>
    <property type="molecule type" value="Genomic_DNA"/>
</dbReference>
<evidence type="ECO:0000313" key="1">
    <source>
        <dbReference type="EMBL" id="MBB5254544.1"/>
    </source>
</evidence>
<gene>
    <name evidence="1" type="ORF">HNQ62_002318</name>
</gene>
<dbReference type="Proteomes" id="UP000582213">
    <property type="component" value="Unassembled WGS sequence"/>
</dbReference>
<reference evidence="1 2" key="1">
    <citation type="submission" date="2020-08" db="EMBL/GenBank/DDBJ databases">
        <title>Genomic Encyclopedia of Type Strains, Phase IV (KMG-IV): sequencing the most valuable type-strain genomes for metagenomic binning, comparative biology and taxonomic classification.</title>
        <authorList>
            <person name="Goeker M."/>
        </authorList>
    </citation>
    <scope>NUCLEOTIDE SEQUENCE [LARGE SCALE GENOMIC DNA]</scope>
    <source>
        <strain evidence="1 2">DSM 12421</strain>
    </source>
</reference>
<accession>A0A7J9RZ85</accession>
<proteinExistence type="predicted"/>
<protein>
    <submittedName>
        <fullName evidence="1">Uncharacterized protein</fullName>
    </submittedName>
</protein>
<comment type="caution">
    <text evidence="1">The sequence shown here is derived from an EMBL/GenBank/DDBJ whole genome shotgun (WGS) entry which is preliminary data.</text>
</comment>
<organism evidence="1 2">
    <name type="scientific">Sulfurisphaera ohwakuensis</name>
    <dbReference type="NCBI Taxonomy" id="69656"/>
    <lineage>
        <taxon>Archaea</taxon>
        <taxon>Thermoproteota</taxon>
        <taxon>Thermoprotei</taxon>
        <taxon>Sulfolobales</taxon>
        <taxon>Sulfolobaceae</taxon>
        <taxon>Sulfurisphaera</taxon>
    </lineage>
</organism>
<sequence>MLNCSRYVVEGKFDEIILNKYNVDLDNGKENVI</sequence>